<dbReference type="PANTHER" id="PTHR30558">
    <property type="entry name" value="EXBD MEMBRANE COMPONENT OF PMF-DRIVEN MACROMOLECULE IMPORT SYSTEM"/>
    <property type="match status" value="1"/>
</dbReference>
<keyword evidence="6 8" id="KW-0472">Membrane</keyword>
<comment type="subcellular location">
    <subcellularLocation>
        <location evidence="1">Cell membrane</location>
        <topology evidence="1">Single-pass membrane protein</topology>
    </subcellularLocation>
    <subcellularLocation>
        <location evidence="7">Cell membrane</location>
        <topology evidence="7">Single-pass type II membrane protein</topology>
    </subcellularLocation>
</comment>
<dbReference type="Pfam" id="PF02472">
    <property type="entry name" value="ExbD"/>
    <property type="match status" value="1"/>
</dbReference>
<evidence type="ECO:0000256" key="7">
    <source>
        <dbReference type="RuleBase" id="RU003879"/>
    </source>
</evidence>
<sequence>MAFGQHAGDADDPISDINVTPLVDVMLVLLVIFIILAPMFAQALRVDLPKAEAPPSAEPVVADLSVSAGGDLHLDNRPVSSQELPGLLKARLKEEPKLVLRLSADRSVPYGRMAQLLSRVRGAGVERIAFRTQSPKP</sequence>
<name>A0ABV4TYY0_9GAMM</name>
<comment type="caution">
    <text evidence="9">The sequence shown here is derived from an EMBL/GenBank/DDBJ whole genome shotgun (WGS) entry which is preliminary data.</text>
</comment>
<evidence type="ECO:0000256" key="5">
    <source>
        <dbReference type="ARBA" id="ARBA00022989"/>
    </source>
</evidence>
<evidence type="ECO:0000256" key="8">
    <source>
        <dbReference type="SAM" id="Phobius"/>
    </source>
</evidence>
<dbReference type="RefSeq" id="WP_373657327.1">
    <property type="nucleotide sequence ID" value="NZ_JBGUAW010000016.1"/>
</dbReference>
<reference evidence="9 10" key="1">
    <citation type="submission" date="2024-08" db="EMBL/GenBank/DDBJ databases">
        <title>Whole-genome sequencing of halo(alkali)philic microorganisms from hypersaline lakes.</title>
        <authorList>
            <person name="Sorokin D.Y."/>
            <person name="Merkel A.Y."/>
            <person name="Messina E."/>
            <person name="Yakimov M."/>
        </authorList>
    </citation>
    <scope>NUCLEOTIDE SEQUENCE [LARGE SCALE GENOMIC DNA]</scope>
    <source>
        <strain evidence="9 10">Cl-TMA</strain>
    </source>
</reference>
<feature type="transmembrane region" description="Helical" evidence="8">
    <location>
        <begin position="22"/>
        <end position="41"/>
    </location>
</feature>
<keyword evidence="10" id="KW-1185">Reference proteome</keyword>
<comment type="similarity">
    <text evidence="2 7">Belongs to the ExbD/TolR family.</text>
</comment>
<evidence type="ECO:0000256" key="4">
    <source>
        <dbReference type="ARBA" id="ARBA00022692"/>
    </source>
</evidence>
<dbReference type="Gene3D" id="3.30.420.270">
    <property type="match status" value="1"/>
</dbReference>
<organism evidence="9 10">
    <name type="scientific">Thiohalorhabdus methylotrophus</name>
    <dbReference type="NCBI Taxonomy" id="3242694"/>
    <lineage>
        <taxon>Bacteria</taxon>
        <taxon>Pseudomonadati</taxon>
        <taxon>Pseudomonadota</taxon>
        <taxon>Gammaproteobacteria</taxon>
        <taxon>Thiohalorhabdales</taxon>
        <taxon>Thiohalorhabdaceae</taxon>
        <taxon>Thiohalorhabdus</taxon>
    </lineage>
</organism>
<evidence type="ECO:0000256" key="3">
    <source>
        <dbReference type="ARBA" id="ARBA00022475"/>
    </source>
</evidence>
<gene>
    <name evidence="9" type="ORF">ACERLL_17170</name>
</gene>
<evidence type="ECO:0000313" key="9">
    <source>
        <dbReference type="EMBL" id="MFA9462539.1"/>
    </source>
</evidence>
<dbReference type="PANTHER" id="PTHR30558:SF7">
    <property type="entry name" value="TOL-PAL SYSTEM PROTEIN TOLR"/>
    <property type="match status" value="1"/>
</dbReference>
<keyword evidence="5 8" id="KW-1133">Transmembrane helix</keyword>
<accession>A0ABV4TYY0</accession>
<keyword evidence="3" id="KW-1003">Cell membrane</keyword>
<evidence type="ECO:0000313" key="10">
    <source>
        <dbReference type="Proteomes" id="UP001575181"/>
    </source>
</evidence>
<dbReference type="Proteomes" id="UP001575181">
    <property type="component" value="Unassembled WGS sequence"/>
</dbReference>
<evidence type="ECO:0000256" key="6">
    <source>
        <dbReference type="ARBA" id="ARBA00023136"/>
    </source>
</evidence>
<dbReference type="InterPro" id="IPR003400">
    <property type="entry name" value="ExbD"/>
</dbReference>
<keyword evidence="4 7" id="KW-0812">Transmembrane</keyword>
<protein>
    <submittedName>
        <fullName evidence="9">ExbD/TolR family protein</fullName>
    </submittedName>
</protein>
<keyword evidence="7" id="KW-0653">Protein transport</keyword>
<dbReference type="EMBL" id="JBGUAW010000016">
    <property type="protein sequence ID" value="MFA9462539.1"/>
    <property type="molecule type" value="Genomic_DNA"/>
</dbReference>
<evidence type="ECO:0000256" key="1">
    <source>
        <dbReference type="ARBA" id="ARBA00004162"/>
    </source>
</evidence>
<evidence type="ECO:0000256" key="2">
    <source>
        <dbReference type="ARBA" id="ARBA00005811"/>
    </source>
</evidence>
<keyword evidence="7" id="KW-0813">Transport</keyword>
<proteinExistence type="inferred from homology"/>